<feature type="region of interest" description="Disordered" evidence="1">
    <location>
        <begin position="112"/>
        <end position="177"/>
    </location>
</feature>
<keyword evidence="2" id="KW-0472">Membrane</keyword>
<dbReference type="EMBL" id="PXYL01000007">
    <property type="protein sequence ID" value="PSJ59886.1"/>
    <property type="molecule type" value="Genomic_DNA"/>
</dbReference>
<evidence type="ECO:0000256" key="2">
    <source>
        <dbReference type="SAM" id="Phobius"/>
    </source>
</evidence>
<accession>A0A2P7SBM8</accession>
<sequence>MAESLHPAAVDHLPFFITAPGQTDVLLVVMVIFILVIIFLVGVLYFRLHALPEHMAHGASKGQLQLVAVLALIALFTHNHLFWIAALLLALIEFPDFSSPMNSIARSLRRIAGQGAPPPEPVPTEAQGTPTETKETPATAHPAQTEPQKPHAVQTEPQLSPVELDPAPGDELSERRG</sequence>
<keyword evidence="2" id="KW-0812">Transmembrane</keyword>
<proteinExistence type="predicted"/>
<keyword evidence="2" id="KW-1133">Transmembrane helix</keyword>
<keyword evidence="4" id="KW-1185">Reference proteome</keyword>
<comment type="caution">
    <text evidence="3">The sequence shown here is derived from an EMBL/GenBank/DDBJ whole genome shotgun (WGS) entry which is preliminary data.</text>
</comment>
<gene>
    <name evidence="3" type="ORF">C7I85_16255</name>
</gene>
<feature type="transmembrane region" description="Helical" evidence="2">
    <location>
        <begin position="25"/>
        <end position="46"/>
    </location>
</feature>
<evidence type="ECO:0000256" key="1">
    <source>
        <dbReference type="SAM" id="MobiDB-lite"/>
    </source>
</evidence>
<dbReference type="RefSeq" id="WP_106725028.1">
    <property type="nucleotide sequence ID" value="NZ_PXYL01000007.1"/>
</dbReference>
<protein>
    <submittedName>
        <fullName evidence="3">Uncharacterized protein</fullName>
    </submittedName>
</protein>
<organism evidence="3 4">
    <name type="scientific">Pseudaminobacter soli</name>
    <name type="common">ex Li et al. 2025</name>
    <dbReference type="NCBI Taxonomy" id="1295366"/>
    <lineage>
        <taxon>Bacteria</taxon>
        <taxon>Pseudomonadati</taxon>
        <taxon>Pseudomonadota</taxon>
        <taxon>Alphaproteobacteria</taxon>
        <taxon>Hyphomicrobiales</taxon>
        <taxon>Phyllobacteriaceae</taxon>
        <taxon>Pseudaminobacter</taxon>
    </lineage>
</organism>
<evidence type="ECO:0000313" key="3">
    <source>
        <dbReference type="EMBL" id="PSJ59886.1"/>
    </source>
</evidence>
<dbReference type="Proteomes" id="UP000240653">
    <property type="component" value="Unassembled WGS sequence"/>
</dbReference>
<reference evidence="3 4" key="1">
    <citation type="submission" date="2018-03" db="EMBL/GenBank/DDBJ databases">
        <title>The draft genome of Mesorhizobium soli JCM 19897.</title>
        <authorList>
            <person name="Li L."/>
            <person name="Liu L."/>
            <person name="Liang L."/>
            <person name="Wang T."/>
            <person name="Zhang X."/>
        </authorList>
    </citation>
    <scope>NUCLEOTIDE SEQUENCE [LARGE SCALE GENOMIC DNA]</scope>
    <source>
        <strain evidence="3 4">JCM 19897</strain>
    </source>
</reference>
<evidence type="ECO:0000313" key="4">
    <source>
        <dbReference type="Proteomes" id="UP000240653"/>
    </source>
</evidence>
<dbReference type="OrthoDB" id="6228405at2"/>
<dbReference type="AlphaFoldDB" id="A0A2P7SBM8"/>
<feature type="transmembrane region" description="Helical" evidence="2">
    <location>
        <begin position="66"/>
        <end position="92"/>
    </location>
</feature>
<name>A0A2P7SBM8_9HYPH</name>